<proteinExistence type="predicted"/>
<protein>
    <submittedName>
        <fullName evidence="1">Tail fiber protein</fullName>
    </submittedName>
</protein>
<organism evidence="1 2">
    <name type="scientific">Bacteriophage Titan-X</name>
    <dbReference type="NCBI Taxonomy" id="2662140"/>
    <lineage>
        <taxon>Viruses</taxon>
        <taxon>Duplodnaviria</taxon>
        <taxon>Heunggongvirae</taxon>
        <taxon>Uroviricota</taxon>
        <taxon>Caudoviricetes</taxon>
        <taxon>Autographivirales</taxon>
        <taxon>Autonotataviridae</taxon>
        <taxon>Gujervirinae</taxon>
        <taxon>Pradovirus</taxon>
        <taxon>Pradovirus titanX</taxon>
    </lineage>
</organism>
<reference evidence="1 2" key="1">
    <citation type="submission" date="2019-09" db="EMBL/GenBank/DDBJ databases">
        <title>Phages that infect the bacterial plant pathogen.</title>
        <authorList>
            <person name="Lightbourn L."/>
            <person name="Amarillas L."/>
            <person name="Estrada M."/>
            <person name="Leon R."/>
            <person name="Leon J."/>
        </authorList>
    </citation>
    <scope>NUCLEOTIDE SEQUENCE [LARGE SCALE GENOMIC DNA]</scope>
</reference>
<dbReference type="Proteomes" id="UP000395019">
    <property type="component" value="Segment"/>
</dbReference>
<dbReference type="EMBL" id="MN478375">
    <property type="protein sequence ID" value="QGH45075.1"/>
    <property type="molecule type" value="Genomic_DNA"/>
</dbReference>
<accession>A0A5Q2U744</accession>
<evidence type="ECO:0000313" key="2">
    <source>
        <dbReference type="Proteomes" id="UP000395019"/>
    </source>
</evidence>
<keyword evidence="2" id="KW-1185">Reference proteome</keyword>
<sequence>MIPVPVSGVDPSTYVLPSRRFTAPLVDYAMGSSAIGLSAQRDTLWTSSYDGANIQATPAEGSPVTLLSVQNVTRVAFDFDQLMRPVVGYQTGGSSAYLWWYDSSAGGMVTVEYANYKDICVNLDVWETESQALSDVIVSAVKNSSQVVCRVQRERMLTEHVLLSGLVADSKLLNVGMANNRRLQWKVYPKL</sequence>
<name>A0A5Q2U744_9CAUD</name>
<evidence type="ECO:0000313" key="1">
    <source>
        <dbReference type="EMBL" id="QGH45075.1"/>
    </source>
</evidence>